<dbReference type="GO" id="GO:0045004">
    <property type="term" value="P:DNA replication proofreading"/>
    <property type="evidence" value="ECO:0007669"/>
    <property type="project" value="TreeGrafter"/>
</dbReference>
<dbReference type="PANTHER" id="PTHR30231:SF41">
    <property type="entry name" value="DNA POLYMERASE III SUBUNIT EPSILON"/>
    <property type="match status" value="1"/>
</dbReference>
<feature type="domain" description="GIY-YIG" evidence="3">
    <location>
        <begin position="195"/>
        <end position="271"/>
    </location>
</feature>
<organism evidence="4 5">
    <name type="scientific">Nonlabens spongiae</name>
    <dbReference type="NCBI Taxonomy" id="331648"/>
    <lineage>
        <taxon>Bacteria</taxon>
        <taxon>Pseudomonadati</taxon>
        <taxon>Bacteroidota</taxon>
        <taxon>Flavobacteriia</taxon>
        <taxon>Flavobacteriales</taxon>
        <taxon>Flavobacteriaceae</taxon>
        <taxon>Nonlabens</taxon>
    </lineage>
</organism>
<dbReference type="NCBIfam" id="TIGR00573">
    <property type="entry name" value="dnaq"/>
    <property type="match status" value="1"/>
</dbReference>
<dbReference type="RefSeq" id="WP_085766110.1">
    <property type="nucleotide sequence ID" value="NZ_CP019344.1"/>
</dbReference>
<dbReference type="SMART" id="SM00465">
    <property type="entry name" value="GIYc"/>
    <property type="match status" value="1"/>
</dbReference>
<dbReference type="AlphaFoldDB" id="A0A1W6MI84"/>
<accession>A0A1W6MI84</accession>
<evidence type="ECO:0000256" key="2">
    <source>
        <dbReference type="ARBA" id="ARBA00026073"/>
    </source>
</evidence>
<dbReference type="SMART" id="SM00479">
    <property type="entry name" value="EXOIII"/>
    <property type="match status" value="1"/>
</dbReference>
<dbReference type="EMBL" id="CP019344">
    <property type="protein sequence ID" value="ARN77303.1"/>
    <property type="molecule type" value="Genomic_DNA"/>
</dbReference>
<protein>
    <recommendedName>
        <fullName evidence="3">GIY-YIG domain-containing protein</fullName>
    </recommendedName>
</protein>
<evidence type="ECO:0000259" key="3">
    <source>
        <dbReference type="PROSITE" id="PS50164"/>
    </source>
</evidence>
<evidence type="ECO:0000313" key="4">
    <source>
        <dbReference type="EMBL" id="ARN77303.1"/>
    </source>
</evidence>
<dbReference type="Gene3D" id="3.40.1440.10">
    <property type="entry name" value="GIY-YIG endonuclease"/>
    <property type="match status" value="1"/>
</dbReference>
<dbReference type="InterPro" id="IPR012337">
    <property type="entry name" value="RNaseH-like_sf"/>
</dbReference>
<dbReference type="InterPro" id="IPR000305">
    <property type="entry name" value="GIY-YIG_endonuc"/>
</dbReference>
<dbReference type="PROSITE" id="PS50164">
    <property type="entry name" value="GIY_YIG"/>
    <property type="match status" value="1"/>
</dbReference>
<dbReference type="InterPro" id="IPR006054">
    <property type="entry name" value="DnaQ"/>
</dbReference>
<gene>
    <name evidence="4" type="ORF">BST97_04515</name>
</gene>
<dbReference type="PANTHER" id="PTHR30231">
    <property type="entry name" value="DNA POLYMERASE III SUBUNIT EPSILON"/>
    <property type="match status" value="1"/>
</dbReference>
<dbReference type="Pfam" id="PF00929">
    <property type="entry name" value="RNase_T"/>
    <property type="match status" value="1"/>
</dbReference>
<dbReference type="GO" id="GO:0008408">
    <property type="term" value="F:3'-5' exonuclease activity"/>
    <property type="evidence" value="ECO:0007669"/>
    <property type="project" value="TreeGrafter"/>
</dbReference>
<dbReference type="InterPro" id="IPR036397">
    <property type="entry name" value="RNaseH_sf"/>
</dbReference>
<name>A0A1W6MI84_9FLAO</name>
<reference evidence="4 5" key="1">
    <citation type="submission" date="2016-11" db="EMBL/GenBank/DDBJ databases">
        <title>Trade-off between light-utilization and light-protection in marine flavobacteria.</title>
        <authorList>
            <person name="Kumagai Y."/>
        </authorList>
    </citation>
    <scope>NUCLEOTIDE SEQUENCE [LARGE SCALE GENOMIC DNA]</scope>
    <source>
        <strain evidence="4 5">JCM 13191</strain>
    </source>
</reference>
<dbReference type="GO" id="GO:0006289">
    <property type="term" value="P:nucleotide-excision repair"/>
    <property type="evidence" value="ECO:0007669"/>
    <property type="project" value="InterPro"/>
</dbReference>
<evidence type="ECO:0000313" key="5">
    <source>
        <dbReference type="Proteomes" id="UP000193431"/>
    </source>
</evidence>
<evidence type="ECO:0000256" key="1">
    <source>
        <dbReference type="ARBA" id="ARBA00025483"/>
    </source>
</evidence>
<dbReference type="CDD" id="cd06127">
    <property type="entry name" value="DEDDh"/>
    <property type="match status" value="1"/>
</dbReference>
<keyword evidence="5" id="KW-1185">Reference proteome</keyword>
<dbReference type="FunFam" id="3.30.420.10:FF:000045">
    <property type="entry name" value="3'-5' exonuclease DinG"/>
    <property type="match status" value="1"/>
</dbReference>
<dbReference type="GO" id="GO:0003677">
    <property type="term" value="F:DNA binding"/>
    <property type="evidence" value="ECO:0007669"/>
    <property type="project" value="InterPro"/>
</dbReference>
<dbReference type="SUPFAM" id="SSF53098">
    <property type="entry name" value="Ribonuclease H-like"/>
    <property type="match status" value="1"/>
</dbReference>
<sequence>MYAILDIEGTGGKYNEEGITEIAIYQFDGHEVTDKFSSLVNPERRIDPYVTKLTGINNKMLAKAPKFYELAKRIIEITEDCVIVAHNTDFDLRILQLEFDRLGYEYNRTTLCTVELSQKLLPDQESYSLGKLVRSLGIPITDRHRATGDATATLRLFQLLLNKDTDQSIIQETLKKKVRKRLPKNLKELLDTVPSVTGTYSFYDMEQELIFLGKGKNVKSQVNRHFTKPTRLNKLLVKNVVDITTENTGNNLIAAIKENETIKKLQPKFNKKRRKIFSHELVLDEGDDGYIYCKIQKHTGRSSYFLTFSNRQSGMNFLERIFSRDNLDLHFSNHDDYNNSHAPKNYMSADKHNELVMNLMSEVSLKNKTGIIKTRGREPAERAILWVDKGHVKGYGYSTLKIQSTDPNILEKIVTDLNHPQDARHISEQFLRTHRGYKVEELN</sequence>
<dbReference type="CDD" id="cd10434">
    <property type="entry name" value="GIY-YIG_UvrC_Cho"/>
    <property type="match status" value="1"/>
</dbReference>
<dbReference type="STRING" id="331648.BST97_04515"/>
<dbReference type="InterPro" id="IPR013520">
    <property type="entry name" value="Ribonucl_H"/>
</dbReference>
<dbReference type="OrthoDB" id="9803913at2"/>
<dbReference type="GO" id="GO:0003887">
    <property type="term" value="F:DNA-directed DNA polymerase activity"/>
    <property type="evidence" value="ECO:0007669"/>
    <property type="project" value="InterPro"/>
</dbReference>
<dbReference type="Proteomes" id="UP000193431">
    <property type="component" value="Chromosome"/>
</dbReference>
<dbReference type="InterPro" id="IPR047296">
    <property type="entry name" value="GIY-YIG_UvrC_Cho"/>
</dbReference>
<comment type="function">
    <text evidence="1">DNA polymerase III is a complex, multichain enzyme responsible for most of the replicative synthesis in bacteria. The epsilon subunit contain the editing function and is a proofreading 3'-5' exonuclease.</text>
</comment>
<dbReference type="Gene3D" id="3.30.420.10">
    <property type="entry name" value="Ribonuclease H-like superfamily/Ribonuclease H"/>
    <property type="match status" value="1"/>
</dbReference>
<comment type="subunit">
    <text evidence="2">DNA polymerase III contains a core (composed of alpha, epsilon and theta chains) that associates with a tau subunit. This core dimerizes to form the POLIII' complex. PolIII' associates with the gamma complex (composed of gamma, delta, delta', psi and chi chains) and with the beta chain to form the complete DNA polymerase III complex.</text>
</comment>
<proteinExistence type="predicted"/>
<dbReference type="GO" id="GO:0005829">
    <property type="term" value="C:cytosol"/>
    <property type="evidence" value="ECO:0007669"/>
    <property type="project" value="TreeGrafter"/>
</dbReference>
<dbReference type="InterPro" id="IPR035901">
    <property type="entry name" value="GIY-YIG_endonuc_sf"/>
</dbReference>